<feature type="transmembrane region" description="Helical" evidence="1">
    <location>
        <begin position="136"/>
        <end position="158"/>
    </location>
</feature>
<gene>
    <name evidence="2" type="ORF">LJ739_06895</name>
</gene>
<name>A0ABS8G644_9ALTE</name>
<feature type="transmembrane region" description="Helical" evidence="1">
    <location>
        <begin position="6"/>
        <end position="29"/>
    </location>
</feature>
<sequence length="175" mass="19937">MWDRLVEYLVFIDGFTLGLNILALCLYVMFVRFNTAFVLIVASGVALDLFHQILKIYLKSLFHFTEYLHLINVAWYLSFAITDLIFIAAMLHVIKTKNLIRDRASDLMLVGYMALACLQVFRYTDRIAIGTDVLGPFYSTGVVMINVTVSCVLLLHALRSIYVTTGSKVAWLINR</sequence>
<keyword evidence="1" id="KW-0472">Membrane</keyword>
<protein>
    <submittedName>
        <fullName evidence="2">Uncharacterized protein</fullName>
    </submittedName>
</protein>
<keyword evidence="3" id="KW-1185">Reference proteome</keyword>
<keyword evidence="1" id="KW-1133">Transmembrane helix</keyword>
<evidence type="ECO:0000313" key="3">
    <source>
        <dbReference type="Proteomes" id="UP001520878"/>
    </source>
</evidence>
<feature type="transmembrane region" description="Helical" evidence="1">
    <location>
        <begin position="106"/>
        <end position="124"/>
    </location>
</feature>
<proteinExistence type="predicted"/>
<reference evidence="2 3" key="1">
    <citation type="submission" date="2021-10" db="EMBL/GenBank/DDBJ databases">
        <title>Draft genome of Aestuariibacter halophilus JC2043.</title>
        <authorList>
            <person name="Emsley S.A."/>
            <person name="Pfannmuller K.M."/>
            <person name="Ushijima B."/>
            <person name="Saw J.H."/>
            <person name="Videau P."/>
        </authorList>
    </citation>
    <scope>NUCLEOTIDE SEQUENCE [LARGE SCALE GENOMIC DNA]</scope>
    <source>
        <strain evidence="2 3">JC2043</strain>
    </source>
</reference>
<feature type="transmembrane region" description="Helical" evidence="1">
    <location>
        <begin position="74"/>
        <end position="94"/>
    </location>
</feature>
<evidence type="ECO:0000313" key="2">
    <source>
        <dbReference type="EMBL" id="MCC2615964.1"/>
    </source>
</evidence>
<evidence type="ECO:0000256" key="1">
    <source>
        <dbReference type="SAM" id="Phobius"/>
    </source>
</evidence>
<dbReference type="RefSeq" id="WP_229158442.1">
    <property type="nucleotide sequence ID" value="NZ_JAJEWP010000001.1"/>
</dbReference>
<accession>A0ABS8G644</accession>
<comment type="caution">
    <text evidence="2">The sequence shown here is derived from an EMBL/GenBank/DDBJ whole genome shotgun (WGS) entry which is preliminary data.</text>
</comment>
<organism evidence="2 3">
    <name type="scientific">Fluctibacter halophilus</name>
    <dbReference type="NCBI Taxonomy" id="226011"/>
    <lineage>
        <taxon>Bacteria</taxon>
        <taxon>Pseudomonadati</taxon>
        <taxon>Pseudomonadota</taxon>
        <taxon>Gammaproteobacteria</taxon>
        <taxon>Alteromonadales</taxon>
        <taxon>Alteromonadaceae</taxon>
        <taxon>Fluctibacter</taxon>
    </lineage>
</organism>
<dbReference type="EMBL" id="JAJEWP010000001">
    <property type="protein sequence ID" value="MCC2615964.1"/>
    <property type="molecule type" value="Genomic_DNA"/>
</dbReference>
<feature type="transmembrane region" description="Helical" evidence="1">
    <location>
        <begin position="36"/>
        <end position="54"/>
    </location>
</feature>
<dbReference type="Proteomes" id="UP001520878">
    <property type="component" value="Unassembled WGS sequence"/>
</dbReference>
<keyword evidence="1" id="KW-0812">Transmembrane</keyword>